<dbReference type="Proteomes" id="UP001379533">
    <property type="component" value="Chromosome"/>
</dbReference>
<dbReference type="Pfam" id="PF00582">
    <property type="entry name" value="Usp"/>
    <property type="match status" value="1"/>
</dbReference>
<accession>A0ABZ2KC83</accession>
<dbReference type="RefSeq" id="WP_394846884.1">
    <property type="nucleotide sequence ID" value="NZ_CP089982.1"/>
</dbReference>
<evidence type="ECO:0000313" key="3">
    <source>
        <dbReference type="EMBL" id="WXA96267.1"/>
    </source>
</evidence>
<feature type="domain" description="UspA" evidence="2">
    <location>
        <begin position="2"/>
        <end position="141"/>
    </location>
</feature>
<reference evidence="3 4" key="1">
    <citation type="submission" date="2021-12" db="EMBL/GenBank/DDBJ databases">
        <title>Discovery of the Pendulisporaceae a myxobacterial family with distinct sporulation behavior and unique specialized metabolism.</title>
        <authorList>
            <person name="Garcia R."/>
            <person name="Popoff A."/>
            <person name="Bader C.D."/>
            <person name="Loehr J."/>
            <person name="Walesch S."/>
            <person name="Walt C."/>
            <person name="Boldt J."/>
            <person name="Bunk B."/>
            <person name="Haeckl F.J.F.P.J."/>
            <person name="Gunesch A.P."/>
            <person name="Birkelbach J."/>
            <person name="Nuebel U."/>
            <person name="Pietschmann T."/>
            <person name="Bach T."/>
            <person name="Mueller R."/>
        </authorList>
    </citation>
    <scope>NUCLEOTIDE SEQUENCE [LARGE SCALE GENOMIC DNA]</scope>
    <source>
        <strain evidence="3 4">MSr12523</strain>
    </source>
</reference>
<evidence type="ECO:0000259" key="2">
    <source>
        <dbReference type="Pfam" id="PF00582"/>
    </source>
</evidence>
<dbReference type="CDD" id="cd00293">
    <property type="entry name" value="USP-like"/>
    <property type="match status" value="1"/>
</dbReference>
<dbReference type="EMBL" id="CP089982">
    <property type="protein sequence ID" value="WXA96267.1"/>
    <property type="molecule type" value="Genomic_DNA"/>
</dbReference>
<dbReference type="PRINTS" id="PR01438">
    <property type="entry name" value="UNVRSLSTRESS"/>
</dbReference>
<dbReference type="SUPFAM" id="SSF52402">
    <property type="entry name" value="Adenine nucleotide alpha hydrolases-like"/>
    <property type="match status" value="1"/>
</dbReference>
<dbReference type="Gene3D" id="3.40.50.620">
    <property type="entry name" value="HUPs"/>
    <property type="match status" value="1"/>
</dbReference>
<evidence type="ECO:0000313" key="4">
    <source>
        <dbReference type="Proteomes" id="UP001379533"/>
    </source>
</evidence>
<name>A0ABZ2KC83_9BACT</name>
<dbReference type="PANTHER" id="PTHR46268">
    <property type="entry name" value="STRESS RESPONSE PROTEIN NHAX"/>
    <property type="match status" value="1"/>
</dbReference>
<dbReference type="PANTHER" id="PTHR46268:SF22">
    <property type="entry name" value="SENSOR PROTEIN KDPD-RELATED"/>
    <property type="match status" value="1"/>
</dbReference>
<organism evidence="3 4">
    <name type="scientific">Pendulispora brunnea</name>
    <dbReference type="NCBI Taxonomy" id="2905690"/>
    <lineage>
        <taxon>Bacteria</taxon>
        <taxon>Pseudomonadati</taxon>
        <taxon>Myxococcota</taxon>
        <taxon>Myxococcia</taxon>
        <taxon>Myxococcales</taxon>
        <taxon>Sorangiineae</taxon>
        <taxon>Pendulisporaceae</taxon>
        <taxon>Pendulispora</taxon>
    </lineage>
</organism>
<dbReference type="InterPro" id="IPR014729">
    <property type="entry name" value="Rossmann-like_a/b/a_fold"/>
</dbReference>
<proteinExistence type="inferred from homology"/>
<evidence type="ECO:0000256" key="1">
    <source>
        <dbReference type="ARBA" id="ARBA00008791"/>
    </source>
</evidence>
<dbReference type="InterPro" id="IPR006016">
    <property type="entry name" value="UspA"/>
</dbReference>
<keyword evidence="4" id="KW-1185">Reference proteome</keyword>
<gene>
    <name evidence="3" type="ORF">LZC95_05380</name>
</gene>
<sequence>MLLCATDLTETSRHALDTALELAPLLRCASLHVLHVHETVERIDSVQHEVDRWDELKRELETYVATEIDHARRGKMLPAELSVSTAVRYGKAYREILRYAADVHASWIVVGTHGRTGLGHVLGSVAEHVVRLAPRTVIVAKSPEVCALLARNAH</sequence>
<comment type="similarity">
    <text evidence="1">Belongs to the universal stress protein A family.</text>
</comment>
<protein>
    <submittedName>
        <fullName evidence="3">Universal stress protein</fullName>
    </submittedName>
</protein>
<dbReference type="InterPro" id="IPR006015">
    <property type="entry name" value="Universal_stress_UspA"/>
</dbReference>